<evidence type="ECO:0000256" key="2">
    <source>
        <dbReference type="ARBA" id="ARBA00008118"/>
    </source>
</evidence>
<dbReference type="InterPro" id="IPR010450">
    <property type="entry name" value="Nxph"/>
</dbReference>
<organism evidence="5 6">
    <name type="scientific">Ranitomeya imitator</name>
    <name type="common">mimic poison frog</name>
    <dbReference type="NCBI Taxonomy" id="111125"/>
    <lineage>
        <taxon>Eukaryota</taxon>
        <taxon>Metazoa</taxon>
        <taxon>Chordata</taxon>
        <taxon>Craniata</taxon>
        <taxon>Vertebrata</taxon>
        <taxon>Euteleostomi</taxon>
        <taxon>Amphibia</taxon>
        <taxon>Batrachia</taxon>
        <taxon>Anura</taxon>
        <taxon>Neobatrachia</taxon>
        <taxon>Hyloidea</taxon>
        <taxon>Dendrobatidae</taxon>
        <taxon>Dendrobatinae</taxon>
        <taxon>Ranitomeya</taxon>
    </lineage>
</organism>
<feature type="compositionally biased region" description="Acidic residues" evidence="4">
    <location>
        <begin position="130"/>
        <end position="139"/>
    </location>
</feature>
<comment type="subcellular location">
    <subcellularLocation>
        <location evidence="1">Secreted</location>
    </subcellularLocation>
</comment>
<dbReference type="InterPro" id="IPR026845">
    <property type="entry name" value="NXPH/NXPE"/>
</dbReference>
<feature type="region of interest" description="Disordered" evidence="4">
    <location>
        <begin position="128"/>
        <end position="168"/>
    </location>
</feature>
<accession>A0ABN9LV89</accession>
<proteinExistence type="inferred from homology"/>
<dbReference type="EMBL" id="CAUEEQ010033687">
    <property type="protein sequence ID" value="CAJ0951699.1"/>
    <property type="molecule type" value="Genomic_DNA"/>
</dbReference>
<protein>
    <recommendedName>
        <fullName evidence="7">Neurexophilin</fullName>
    </recommendedName>
</protein>
<gene>
    <name evidence="5" type="ORF">RIMI_LOCUS13565028</name>
</gene>
<feature type="compositionally biased region" description="Basic residues" evidence="4">
    <location>
        <begin position="63"/>
        <end position="72"/>
    </location>
</feature>
<dbReference type="Proteomes" id="UP001176940">
    <property type="component" value="Unassembled WGS sequence"/>
</dbReference>
<name>A0ABN9LV89_9NEOB</name>
<keyword evidence="3" id="KW-0964">Secreted</keyword>
<dbReference type="PANTHER" id="PTHR17103">
    <property type="entry name" value="NEUREXOPHILIN"/>
    <property type="match status" value="1"/>
</dbReference>
<evidence type="ECO:0008006" key="7">
    <source>
        <dbReference type="Google" id="ProtNLM"/>
    </source>
</evidence>
<reference evidence="5" key="1">
    <citation type="submission" date="2023-07" db="EMBL/GenBank/DDBJ databases">
        <authorList>
            <person name="Stuckert A."/>
        </authorList>
    </citation>
    <scope>NUCLEOTIDE SEQUENCE</scope>
</reference>
<keyword evidence="6" id="KW-1185">Reference proteome</keyword>
<evidence type="ECO:0000313" key="6">
    <source>
        <dbReference type="Proteomes" id="UP001176940"/>
    </source>
</evidence>
<evidence type="ECO:0000313" key="5">
    <source>
        <dbReference type="EMBL" id="CAJ0951699.1"/>
    </source>
</evidence>
<comment type="caution">
    <text evidence="5">The sequence shown here is derived from an EMBL/GenBank/DDBJ whole genome shotgun (WGS) entry which is preliminary data.</text>
</comment>
<feature type="compositionally biased region" description="Low complexity" evidence="4">
    <location>
        <begin position="156"/>
        <end position="166"/>
    </location>
</feature>
<evidence type="ECO:0000256" key="3">
    <source>
        <dbReference type="ARBA" id="ARBA00022525"/>
    </source>
</evidence>
<evidence type="ECO:0000256" key="4">
    <source>
        <dbReference type="SAM" id="MobiDB-lite"/>
    </source>
</evidence>
<comment type="similarity">
    <text evidence="2">Belongs to the neurexophilin family.</text>
</comment>
<dbReference type="Pfam" id="PF06312">
    <property type="entry name" value="Neurexophilin"/>
    <property type="match status" value="1"/>
</dbReference>
<dbReference type="PANTHER" id="PTHR17103:SF14">
    <property type="entry name" value="NEUREXOPHILIN-3"/>
    <property type="match status" value="1"/>
</dbReference>
<feature type="region of interest" description="Disordered" evidence="4">
    <location>
        <begin position="63"/>
        <end position="93"/>
    </location>
</feature>
<evidence type="ECO:0000256" key="1">
    <source>
        <dbReference type="ARBA" id="ARBA00004613"/>
    </source>
</evidence>
<sequence>MTSSSGLRAAAQAYLVCPVEGRAKYCITQAMGLSDLSRRLRTAVHCSALNRADQVRLRWSRSMKTRRGRHPTKMGGPGLRHPPDRTARPGPYQYGYKVRLDNYGGDNQQGDLCYTFPVNLLLVICGQEDSSSDPDDEDQSDTKSNSRPRVPRRRSPSPSRSRSSSPFNSTVLQLLSNSPEFWDVLNSLSELGHNPEPPITARIRRQSVLRSTGRAKKVFGWGDFYSNIKTVKLNLLITGKVVDHGNGSFSVYFLHNSTGQGNVSVSLVPPSKVLDFDLEQQMYAEAKESKIFNCRVEFEKVDKAIKTGLCPHDPSKTCHQQQTRSKVSWTCSHPFKIVCVYVSFYTTDYRLVQKVCPDYNYHSSSPYSPSG</sequence>